<keyword evidence="7" id="KW-0675">Receptor</keyword>
<dbReference type="GO" id="GO:0005886">
    <property type="term" value="C:plasma membrane"/>
    <property type="evidence" value="ECO:0007669"/>
    <property type="project" value="UniProtKB-SubCell"/>
</dbReference>
<keyword evidence="5 8" id="KW-1133">Transmembrane helix</keyword>
<keyword evidence="4 8" id="KW-0812">Transmembrane</keyword>
<evidence type="ECO:0000256" key="2">
    <source>
        <dbReference type="ARBA" id="ARBA00022448"/>
    </source>
</evidence>
<feature type="transmembrane region" description="Helical" evidence="8">
    <location>
        <begin position="277"/>
        <end position="296"/>
    </location>
</feature>
<evidence type="ECO:0000256" key="7">
    <source>
        <dbReference type="ARBA" id="ARBA00023170"/>
    </source>
</evidence>
<comment type="subcellular location">
    <subcellularLocation>
        <location evidence="1">Cell membrane</location>
        <topology evidence="1">Multi-pass membrane protein</topology>
    </subcellularLocation>
</comment>
<evidence type="ECO:0000256" key="4">
    <source>
        <dbReference type="ARBA" id="ARBA00022692"/>
    </source>
</evidence>
<evidence type="ECO:0008006" key="11">
    <source>
        <dbReference type="Google" id="ProtNLM"/>
    </source>
</evidence>
<feature type="transmembrane region" description="Helical" evidence="8">
    <location>
        <begin position="155"/>
        <end position="171"/>
    </location>
</feature>
<dbReference type="PANTHER" id="PTHR21444:SF17">
    <property type="entry name" value="STIMULATED BY RETINOIC ACID GENE 6 PROTEIN-LIKE"/>
    <property type="match status" value="1"/>
</dbReference>
<reference evidence="9 10" key="1">
    <citation type="submission" date="2020-10" db="EMBL/GenBank/DDBJ databases">
        <title>Pygocentrus nattereri (red-bellied piranha) genome, fPygNat1, primary haplotype.</title>
        <authorList>
            <person name="Myers G."/>
            <person name="Meyer A."/>
            <person name="Karagic N."/>
            <person name="Pippel M."/>
            <person name="Winkler S."/>
            <person name="Tracey A."/>
            <person name="Wood J."/>
            <person name="Formenti G."/>
            <person name="Howe K."/>
            <person name="Fedrigo O."/>
            <person name="Jarvis E.D."/>
        </authorList>
    </citation>
    <scope>NUCLEOTIDE SEQUENCE [LARGE SCALE GENOMIC DNA]</scope>
</reference>
<keyword evidence="10" id="KW-1185">Reference proteome</keyword>
<feature type="transmembrane region" description="Helical" evidence="8">
    <location>
        <begin position="98"/>
        <end position="119"/>
    </location>
</feature>
<keyword evidence="2" id="KW-0813">Transport</keyword>
<dbReference type="Pfam" id="PF14752">
    <property type="entry name" value="RBP_receptor"/>
    <property type="match status" value="1"/>
</dbReference>
<dbReference type="STRING" id="42514.ENSPNAP00000015078"/>
<dbReference type="GeneTree" id="ENSGT00940000153246"/>
<dbReference type="OMA" id="TEEITWH"/>
<dbReference type="AlphaFoldDB" id="A0A3B4CUQ5"/>
<dbReference type="GO" id="GO:0071939">
    <property type="term" value="P:vitamin A import into cell"/>
    <property type="evidence" value="ECO:0007669"/>
    <property type="project" value="TreeGrafter"/>
</dbReference>
<feature type="transmembrane region" description="Helical" evidence="8">
    <location>
        <begin position="42"/>
        <end position="60"/>
    </location>
</feature>
<evidence type="ECO:0000256" key="5">
    <source>
        <dbReference type="ARBA" id="ARBA00022989"/>
    </source>
</evidence>
<dbReference type="GO" id="GO:0034632">
    <property type="term" value="F:retinol transmembrane transporter activity"/>
    <property type="evidence" value="ECO:0007669"/>
    <property type="project" value="InterPro"/>
</dbReference>
<dbReference type="Ensembl" id="ENSPNAT00000023177.2">
    <property type="protein sequence ID" value="ENSPNAP00000015078.2"/>
    <property type="gene ID" value="ENSPNAG00000021092.2"/>
</dbReference>
<dbReference type="InterPro" id="IPR026612">
    <property type="entry name" value="STRA6-like"/>
</dbReference>
<organism evidence="9 10">
    <name type="scientific">Pygocentrus nattereri</name>
    <name type="common">Red-bellied piranha</name>
    <dbReference type="NCBI Taxonomy" id="42514"/>
    <lineage>
        <taxon>Eukaryota</taxon>
        <taxon>Metazoa</taxon>
        <taxon>Chordata</taxon>
        <taxon>Craniata</taxon>
        <taxon>Vertebrata</taxon>
        <taxon>Euteleostomi</taxon>
        <taxon>Actinopterygii</taxon>
        <taxon>Neopterygii</taxon>
        <taxon>Teleostei</taxon>
        <taxon>Ostariophysi</taxon>
        <taxon>Characiformes</taxon>
        <taxon>Characoidei</taxon>
        <taxon>Pygocentrus</taxon>
    </lineage>
</organism>
<feature type="transmembrane region" description="Helical" evidence="8">
    <location>
        <begin position="433"/>
        <end position="458"/>
    </location>
</feature>
<dbReference type="GO" id="GO:0038023">
    <property type="term" value="F:signaling receptor activity"/>
    <property type="evidence" value="ECO:0007669"/>
    <property type="project" value="InterPro"/>
</dbReference>
<feature type="transmembrane region" description="Helical" evidence="8">
    <location>
        <begin position="201"/>
        <end position="219"/>
    </location>
</feature>
<protein>
    <recommendedName>
        <fullName evidence="11">STRA6-like</fullName>
    </recommendedName>
</protein>
<dbReference type="Proteomes" id="UP001501920">
    <property type="component" value="Chromosome 22"/>
</dbReference>
<evidence type="ECO:0000256" key="8">
    <source>
        <dbReference type="SAM" id="Phobius"/>
    </source>
</evidence>
<accession>A0A3B4CUQ5</accession>
<dbReference type="PANTHER" id="PTHR21444">
    <property type="entry name" value="COILED-COIL DOMAIN-CONTAINING PROTEIN 180"/>
    <property type="match status" value="1"/>
</dbReference>
<name>A0A3B4CUQ5_PYGNA</name>
<evidence type="ECO:0000313" key="10">
    <source>
        <dbReference type="Proteomes" id="UP001501920"/>
    </source>
</evidence>
<proteinExistence type="predicted"/>
<evidence type="ECO:0000256" key="6">
    <source>
        <dbReference type="ARBA" id="ARBA00023136"/>
    </source>
</evidence>
<evidence type="ECO:0000256" key="1">
    <source>
        <dbReference type="ARBA" id="ARBA00004651"/>
    </source>
</evidence>
<feature type="transmembrane region" description="Helical" evidence="8">
    <location>
        <begin position="329"/>
        <end position="353"/>
    </location>
</feature>
<feature type="transmembrane region" description="Helical" evidence="8">
    <location>
        <begin position="400"/>
        <end position="421"/>
    </location>
</feature>
<feature type="transmembrane region" description="Helical" evidence="8">
    <location>
        <begin position="125"/>
        <end position="148"/>
    </location>
</feature>
<sequence length="650" mass="75149">MIGHETNLDQDIYQDYNTSFPAVNQTNATLEEEECGVSTENFLHICLLPSMCIVMLISFLERRSKVYSFEERFPYLRGRFGIVVPLDFTGTLRNRWSYTFAFIAAAPQMIQLILGFIVPFNVPKWLIALMYLVAAFEVALANLPFFVCLSTTHRAVGGALGLLYTLVWLYVEVWNVQCAHKFCDKNTFDGSLMCYEDLLQWPYLLCLGFLLCRFGFMLATEVKNCLQKRNKQAEEDGVLQSCQYKYVQTLLRRPPERSLEKSWFRRKVYDSDPYFKFPSRMITTAVISLVGLYIFISSELVSSSLGIKKLYTLVETPSFWTEYLDYAAYAWYVSAVLATLSSVAHVGHVLICYRKHMKKLRAGDKSFLPARFRTPNSAVSMVALVRFPGCQIAYTLWGYLIVHFALFVFGIVFVFLVVIPIREEGFLTWLIDLITFLANFFIVLILLKLQVLLVRLFFLQDKLSPEDKRKPLALNNRKAFHNFNYFFFFYNVILGLWSCILRLLRSAFVSLLLVSRINRTVMPKGFELLDKGYRTWIGMIMADHYHNNLVLVCFCHLLLKRTLERHTAAKSYSCVNQTPGNLAASPLEVRVRTRWLLLYTLLRNPQIILLRKREKLNDNREQLAVVWATMQTQQAEAAAVVQCTDPSLLV</sequence>
<reference evidence="9" key="3">
    <citation type="submission" date="2025-09" db="UniProtKB">
        <authorList>
            <consortium name="Ensembl"/>
        </authorList>
    </citation>
    <scope>IDENTIFICATION</scope>
</reference>
<keyword evidence="3" id="KW-1003">Cell membrane</keyword>
<feature type="transmembrane region" description="Helical" evidence="8">
    <location>
        <begin position="487"/>
        <end position="514"/>
    </location>
</feature>
<keyword evidence="6 8" id="KW-0472">Membrane</keyword>
<evidence type="ECO:0000256" key="3">
    <source>
        <dbReference type="ARBA" id="ARBA00022475"/>
    </source>
</evidence>
<evidence type="ECO:0000313" key="9">
    <source>
        <dbReference type="Ensembl" id="ENSPNAP00000015078.2"/>
    </source>
</evidence>
<reference evidence="9" key="2">
    <citation type="submission" date="2025-08" db="UniProtKB">
        <authorList>
            <consortium name="Ensembl"/>
        </authorList>
    </citation>
    <scope>IDENTIFICATION</scope>
</reference>